<feature type="compositionally biased region" description="Polar residues" evidence="3">
    <location>
        <begin position="1"/>
        <end position="13"/>
    </location>
</feature>
<dbReference type="PANTHER" id="PTHR15608">
    <property type="entry name" value="SPLICING FACTOR U2AF-ASSOCIATED PROTEIN 2"/>
    <property type="match status" value="1"/>
</dbReference>
<dbReference type="PANTHER" id="PTHR15608:SF0">
    <property type="entry name" value="HIV TAT-SPECIFIC FACTOR 1"/>
    <property type="match status" value="1"/>
</dbReference>
<dbReference type="InterPro" id="IPR035979">
    <property type="entry name" value="RBD_domain_sf"/>
</dbReference>
<protein>
    <submittedName>
        <fullName evidence="5">CLUMA_CG009534, isoform A</fullName>
    </submittedName>
</protein>
<feature type="region of interest" description="Disordered" evidence="3">
    <location>
        <begin position="311"/>
        <end position="347"/>
    </location>
</feature>
<evidence type="ECO:0000259" key="4">
    <source>
        <dbReference type="PROSITE" id="PS50102"/>
    </source>
</evidence>
<dbReference type="STRING" id="568069.A0A1J1I8Q6"/>
<feature type="compositionally biased region" description="Low complexity" evidence="3">
    <location>
        <begin position="311"/>
        <end position="324"/>
    </location>
</feature>
<keyword evidence="6" id="KW-1185">Reference proteome</keyword>
<proteinExistence type="predicted"/>
<dbReference type="InterPro" id="IPR034393">
    <property type="entry name" value="TatSF1-like"/>
</dbReference>
<feature type="domain" description="RRM" evidence="4">
    <location>
        <begin position="1"/>
        <end position="93"/>
    </location>
</feature>
<dbReference type="Proteomes" id="UP000183832">
    <property type="component" value="Unassembled WGS sequence"/>
</dbReference>
<dbReference type="InterPro" id="IPR012677">
    <property type="entry name" value="Nucleotide-bd_a/b_plait_sf"/>
</dbReference>
<evidence type="ECO:0000256" key="2">
    <source>
        <dbReference type="PROSITE-ProRule" id="PRU00176"/>
    </source>
</evidence>
<accession>A0A1J1I8Q6</accession>
<feature type="compositionally biased region" description="Basic and acidic residues" evidence="3">
    <location>
        <begin position="14"/>
        <end position="23"/>
    </location>
</feature>
<dbReference type="InterPro" id="IPR000504">
    <property type="entry name" value="RRM_dom"/>
</dbReference>
<dbReference type="GO" id="GO:0003723">
    <property type="term" value="F:RNA binding"/>
    <property type="evidence" value="ECO:0007669"/>
    <property type="project" value="UniProtKB-UniRule"/>
</dbReference>
<evidence type="ECO:0000256" key="1">
    <source>
        <dbReference type="ARBA" id="ARBA00022884"/>
    </source>
</evidence>
<evidence type="ECO:0000256" key="3">
    <source>
        <dbReference type="SAM" id="MobiDB-lite"/>
    </source>
</evidence>
<dbReference type="GO" id="GO:0005684">
    <property type="term" value="C:U2-type spliceosomal complex"/>
    <property type="evidence" value="ECO:0007669"/>
    <property type="project" value="TreeGrafter"/>
</dbReference>
<reference evidence="5 6" key="1">
    <citation type="submission" date="2015-04" db="EMBL/GenBank/DDBJ databases">
        <authorList>
            <person name="Syromyatnikov M.Y."/>
            <person name="Popov V.N."/>
        </authorList>
    </citation>
    <scope>NUCLEOTIDE SEQUENCE [LARGE SCALE GENOMIC DNA]</scope>
</reference>
<name>A0A1J1I8Q6_9DIPT</name>
<dbReference type="GO" id="GO:0005686">
    <property type="term" value="C:U2 snRNP"/>
    <property type="evidence" value="ECO:0007669"/>
    <property type="project" value="TreeGrafter"/>
</dbReference>
<dbReference type="Pfam" id="PF00076">
    <property type="entry name" value="RRM_1"/>
    <property type="match status" value="1"/>
</dbReference>
<evidence type="ECO:0000313" key="6">
    <source>
        <dbReference type="Proteomes" id="UP000183832"/>
    </source>
</evidence>
<gene>
    <name evidence="5" type="ORF">CLUMA_CG009534</name>
</gene>
<evidence type="ECO:0000313" key="5">
    <source>
        <dbReference type="EMBL" id="CRK96098.1"/>
    </source>
</evidence>
<dbReference type="Gene3D" id="3.30.70.330">
    <property type="match status" value="2"/>
</dbReference>
<dbReference type="AlphaFoldDB" id="A0A1J1I8Q6"/>
<dbReference type="EMBL" id="CVRI01000043">
    <property type="protein sequence ID" value="CRK96098.1"/>
    <property type="molecule type" value="Genomic_DNA"/>
</dbReference>
<sequence length="413" mass="47673">MNPLTNMKNVQKLSEQELRSGNKTSWHDQYRNSAWIFVGGLPYDLSEEIKKSGKQKGFCFICYEDQRSTILAVDNLNGIKLLGKTLRVDHVSDYKPPKDHEDYDDITRNLHNQGCAPVPQISESEIKKEKHRNLLLQMEDEKPDVGENLLAAKVDDEAIEKTSQATSENITYDESGETIFTDPTTKYKYKWNKEANEWKPVENEHYKWCNESQKWIPKASTENEFYRWCDKTNQWIPKMSGKEGITYGYDEKEGCHTYTDKDGAVFFFDNEKKAWFPKVDDDFLAMYQLNYGFIDNTSKEDDKVVKSNVETSEVSTSEAASTTNLDEQPQTSNEAKKRKAPPAPPKWFELPPEQNTKVYVSNLPLDITEEEFSELMGKCGMVMKDLKTGKLKMKLYRDSNGQLKGDGLCHYIK</sequence>
<keyword evidence="1 2" id="KW-0694">RNA-binding</keyword>
<feature type="region of interest" description="Disordered" evidence="3">
    <location>
        <begin position="1"/>
        <end position="23"/>
    </location>
</feature>
<dbReference type="PROSITE" id="PS50102">
    <property type="entry name" value="RRM"/>
    <property type="match status" value="1"/>
</dbReference>
<organism evidence="5 6">
    <name type="scientific">Clunio marinus</name>
    <dbReference type="NCBI Taxonomy" id="568069"/>
    <lineage>
        <taxon>Eukaryota</taxon>
        <taxon>Metazoa</taxon>
        <taxon>Ecdysozoa</taxon>
        <taxon>Arthropoda</taxon>
        <taxon>Hexapoda</taxon>
        <taxon>Insecta</taxon>
        <taxon>Pterygota</taxon>
        <taxon>Neoptera</taxon>
        <taxon>Endopterygota</taxon>
        <taxon>Diptera</taxon>
        <taxon>Nematocera</taxon>
        <taxon>Chironomoidea</taxon>
        <taxon>Chironomidae</taxon>
        <taxon>Clunio</taxon>
    </lineage>
</organism>
<feature type="non-terminal residue" evidence="5">
    <location>
        <position position="413"/>
    </location>
</feature>
<dbReference type="SUPFAM" id="SSF54928">
    <property type="entry name" value="RNA-binding domain, RBD"/>
    <property type="match status" value="2"/>
</dbReference>
<dbReference type="OrthoDB" id="10258585at2759"/>